<dbReference type="SUPFAM" id="SSF81383">
    <property type="entry name" value="F-box domain"/>
    <property type="match status" value="1"/>
</dbReference>
<dbReference type="InterPro" id="IPR036047">
    <property type="entry name" value="F-box-like_dom_sf"/>
</dbReference>
<comment type="similarity">
    <text evidence="2">Belongs to the amino acid-polyamine-organocation (APC) superfamily. Cationic amino acid transporter (CAT) (TC 2.A.3.3) family.</text>
</comment>
<comment type="subcellular location">
    <subcellularLocation>
        <location evidence="1">Membrane</location>
        <topology evidence="1">Multi-pass membrane protein</topology>
    </subcellularLocation>
</comment>
<dbReference type="Pfam" id="PF12937">
    <property type="entry name" value="F-box-like"/>
    <property type="match status" value="1"/>
</dbReference>
<evidence type="ECO:0000256" key="1">
    <source>
        <dbReference type="ARBA" id="ARBA00004141"/>
    </source>
</evidence>
<accession>A0AAD2A627</accession>
<organism evidence="9 10">
    <name type="scientific">Fraxinus pennsylvanica</name>
    <dbReference type="NCBI Taxonomy" id="56036"/>
    <lineage>
        <taxon>Eukaryota</taxon>
        <taxon>Viridiplantae</taxon>
        <taxon>Streptophyta</taxon>
        <taxon>Embryophyta</taxon>
        <taxon>Tracheophyta</taxon>
        <taxon>Spermatophyta</taxon>
        <taxon>Magnoliopsida</taxon>
        <taxon>eudicotyledons</taxon>
        <taxon>Gunneridae</taxon>
        <taxon>Pentapetalae</taxon>
        <taxon>asterids</taxon>
        <taxon>lamiids</taxon>
        <taxon>Lamiales</taxon>
        <taxon>Oleaceae</taxon>
        <taxon>Oleeae</taxon>
        <taxon>Fraxinus</taxon>
    </lineage>
</organism>
<keyword evidence="10" id="KW-1185">Reference proteome</keyword>
<reference evidence="9" key="1">
    <citation type="submission" date="2023-05" db="EMBL/GenBank/DDBJ databases">
        <authorList>
            <person name="Huff M."/>
        </authorList>
    </citation>
    <scope>NUCLEOTIDE SEQUENCE</scope>
</reference>
<evidence type="ECO:0000256" key="5">
    <source>
        <dbReference type="ARBA" id="ARBA00022989"/>
    </source>
</evidence>
<dbReference type="GO" id="GO:0016020">
    <property type="term" value="C:membrane"/>
    <property type="evidence" value="ECO:0007669"/>
    <property type="project" value="UniProtKB-SubCell"/>
</dbReference>
<feature type="domain" description="F-box" evidence="8">
    <location>
        <begin position="2"/>
        <end position="50"/>
    </location>
</feature>
<feature type="transmembrane region" description="Helical" evidence="7">
    <location>
        <begin position="258"/>
        <end position="282"/>
    </location>
</feature>
<feature type="transmembrane region" description="Helical" evidence="7">
    <location>
        <begin position="289"/>
        <end position="314"/>
    </location>
</feature>
<keyword evidence="5 7" id="KW-1133">Transmembrane helix</keyword>
<dbReference type="InterPro" id="IPR002293">
    <property type="entry name" value="AA/rel_permease1"/>
</dbReference>
<dbReference type="EMBL" id="OU503052">
    <property type="protein sequence ID" value="CAI9779625.1"/>
    <property type="molecule type" value="Genomic_DNA"/>
</dbReference>
<evidence type="ECO:0000313" key="10">
    <source>
        <dbReference type="Proteomes" id="UP000834106"/>
    </source>
</evidence>
<evidence type="ECO:0000259" key="8">
    <source>
        <dbReference type="Pfam" id="PF12937"/>
    </source>
</evidence>
<evidence type="ECO:0000313" key="9">
    <source>
        <dbReference type="EMBL" id="CAI9779625.1"/>
    </source>
</evidence>
<protein>
    <recommendedName>
        <fullName evidence="8">F-box domain-containing protein</fullName>
    </recommendedName>
</protein>
<sequence length="354" mass="37865">MSELPEDVWRRIMQIGVENSVLDFKDLCRLSLTCKCRYKLSGEDALWSSLLYQDFHDEEDGAIASKKGVYKHRYLKPPPPLIVDAISREYYFIPFKSDGGVGGLRSLVRRKQVDSAHSKSQSASGSGHHQLAKALTVPHLIAIGVGSTIGAGVYILVGTVAREHSGPALTFSFLIAGIAAALSAFCYAELASRCPSAGSAYHYSYICVGEGVAWLIGWALILEYTIGGSAVARGISPNLALLFGGPDSLPSFLARQTIPGLGIVVDPCAAILVFVVTGLLCVGIKESTFVQGIVTAANTCAMIFVIVAGGYLGFKTGWPGYELPVGYGPYHSENVSPEILKWLVSVSDLVLKFV</sequence>
<keyword evidence="4 7" id="KW-0812">Transmembrane</keyword>
<dbReference type="Pfam" id="PF13520">
    <property type="entry name" value="AA_permease_2"/>
    <property type="match status" value="1"/>
</dbReference>
<dbReference type="AlphaFoldDB" id="A0AAD2A627"/>
<evidence type="ECO:0000256" key="4">
    <source>
        <dbReference type="ARBA" id="ARBA00022692"/>
    </source>
</evidence>
<feature type="transmembrane region" description="Helical" evidence="7">
    <location>
        <begin position="169"/>
        <end position="188"/>
    </location>
</feature>
<evidence type="ECO:0000256" key="7">
    <source>
        <dbReference type="SAM" id="Phobius"/>
    </source>
</evidence>
<keyword evidence="3" id="KW-0813">Transport</keyword>
<gene>
    <name evidence="9" type="ORF">FPE_LOCUS27055</name>
</gene>
<dbReference type="Gene3D" id="1.20.1280.50">
    <property type="match status" value="1"/>
</dbReference>
<keyword evidence="6 7" id="KW-0472">Membrane</keyword>
<dbReference type="Gene3D" id="1.20.1740.10">
    <property type="entry name" value="Amino acid/polyamine transporter I"/>
    <property type="match status" value="1"/>
</dbReference>
<dbReference type="PANTHER" id="PTHR43243:SF4">
    <property type="entry name" value="CATIONIC AMINO ACID TRANSPORTER 4"/>
    <property type="match status" value="1"/>
</dbReference>
<evidence type="ECO:0000256" key="2">
    <source>
        <dbReference type="ARBA" id="ARBA00008572"/>
    </source>
</evidence>
<dbReference type="PANTHER" id="PTHR43243">
    <property type="entry name" value="INNER MEMBRANE TRANSPORTER YGJI-RELATED"/>
    <property type="match status" value="1"/>
</dbReference>
<feature type="transmembrane region" description="Helical" evidence="7">
    <location>
        <begin position="137"/>
        <end position="157"/>
    </location>
</feature>
<dbReference type="GO" id="GO:0015171">
    <property type="term" value="F:amino acid transmembrane transporter activity"/>
    <property type="evidence" value="ECO:0007669"/>
    <property type="project" value="TreeGrafter"/>
</dbReference>
<evidence type="ECO:0000256" key="3">
    <source>
        <dbReference type="ARBA" id="ARBA00022448"/>
    </source>
</evidence>
<dbReference type="Proteomes" id="UP000834106">
    <property type="component" value="Chromosome 17"/>
</dbReference>
<dbReference type="InterPro" id="IPR001810">
    <property type="entry name" value="F-box_dom"/>
</dbReference>
<name>A0AAD2A627_9LAMI</name>
<proteinExistence type="inferred from homology"/>
<evidence type="ECO:0000256" key="6">
    <source>
        <dbReference type="ARBA" id="ARBA00023136"/>
    </source>
</evidence>
<feature type="transmembrane region" description="Helical" evidence="7">
    <location>
        <begin position="200"/>
        <end position="221"/>
    </location>
</feature>